<gene>
    <name evidence="1" type="ORF">F5144DRAFT_594451</name>
</gene>
<sequence>MFNSLPVEILSAICDHIGHSHPPSVLSFALTNKRHYSIACAFLYQTIVVEACDPEQLVSDVQRCEDSLRRDSAFSHVRRFIVYGGFWKPPHGDHSLERKPMPFKKLFGSPYVDDDDDDQGIIVCFVEELTADRAPEFNVGQLDSCWESLCRLVKLLSGLTDFVFALSDLLPPCLLETLHNQFPAPSLKRPRLHVFNLTLPSLANGKPDPHELSLASSPLLYRIWVHYCDTDGYDREGRPSYHGAVVAELVEGFSPNLKDVRLFQDWGDPKGPDGLALPPPPARKRFSKAPPATGSLRCLEVAGIQMYHDYRGLPEEALRRWKTSTDFSVLQTLNLRQRLDQGGLAFLAEWCSFPNLTTLTLHYDTPARAGRADAETLHNFLRALPNLRSLELQGSCTLYLKVTAFNPGLRKLGLPNERAELDYERLHSIIQRCPHIEDLNIVLPRSRGGPEEVKLYRVLGTLPQLRRLGLALDASSPTAEIRYYVPKRAESLVLQGNVHLTTDSTTTIRYAPSRAVFNAFVDSAVDAKLARAIFRAVSQGKANPVTGNNNTAVRPLETLSLRGQVMRAALNPYLGILARPWRVRRDPRDDRPGVLHAVEWDEGGDSVAPATWWVEGAQGALLPLFRRIWPEKAEGSNWFEDWESWPLEGVDDE</sequence>
<reference evidence="1 2" key="1">
    <citation type="journal article" date="2021" name="Nat. Commun.">
        <title>Genetic determinants of endophytism in the Arabidopsis root mycobiome.</title>
        <authorList>
            <person name="Mesny F."/>
            <person name="Miyauchi S."/>
            <person name="Thiergart T."/>
            <person name="Pickel B."/>
            <person name="Atanasova L."/>
            <person name="Karlsson M."/>
            <person name="Huettel B."/>
            <person name="Barry K.W."/>
            <person name="Haridas S."/>
            <person name="Chen C."/>
            <person name="Bauer D."/>
            <person name="Andreopoulos W."/>
            <person name="Pangilinan J."/>
            <person name="LaButti K."/>
            <person name="Riley R."/>
            <person name="Lipzen A."/>
            <person name="Clum A."/>
            <person name="Drula E."/>
            <person name="Henrissat B."/>
            <person name="Kohler A."/>
            <person name="Grigoriev I.V."/>
            <person name="Martin F.M."/>
            <person name="Hacquard S."/>
        </authorList>
    </citation>
    <scope>NUCLEOTIDE SEQUENCE [LARGE SCALE GENOMIC DNA]</scope>
    <source>
        <strain evidence="1 2">MPI-SDFR-AT-0079</strain>
    </source>
</reference>
<evidence type="ECO:0000313" key="1">
    <source>
        <dbReference type="EMBL" id="KAH6628421.1"/>
    </source>
</evidence>
<protein>
    <submittedName>
        <fullName evidence="1">Uncharacterized protein</fullName>
    </submittedName>
</protein>
<dbReference type="Proteomes" id="UP000724584">
    <property type="component" value="Unassembled WGS sequence"/>
</dbReference>
<comment type="caution">
    <text evidence="1">The sequence shown here is derived from an EMBL/GenBank/DDBJ whole genome shotgun (WGS) entry which is preliminary data.</text>
</comment>
<keyword evidence="2" id="KW-1185">Reference proteome</keyword>
<evidence type="ECO:0000313" key="2">
    <source>
        <dbReference type="Proteomes" id="UP000724584"/>
    </source>
</evidence>
<name>A0ACB7P5C3_9PEZI</name>
<proteinExistence type="predicted"/>
<accession>A0ACB7P5C3</accession>
<dbReference type="EMBL" id="JAGIZQ010000005">
    <property type="protein sequence ID" value="KAH6628421.1"/>
    <property type="molecule type" value="Genomic_DNA"/>
</dbReference>
<organism evidence="1 2">
    <name type="scientific">Chaetomium tenue</name>
    <dbReference type="NCBI Taxonomy" id="1854479"/>
    <lineage>
        <taxon>Eukaryota</taxon>
        <taxon>Fungi</taxon>
        <taxon>Dikarya</taxon>
        <taxon>Ascomycota</taxon>
        <taxon>Pezizomycotina</taxon>
        <taxon>Sordariomycetes</taxon>
        <taxon>Sordariomycetidae</taxon>
        <taxon>Sordariales</taxon>
        <taxon>Chaetomiaceae</taxon>
        <taxon>Chaetomium</taxon>
    </lineage>
</organism>